<dbReference type="EC" id="5.6.2.3" evidence="1"/>
<comment type="caution">
    <text evidence="3">The sequence shown here is derived from an EMBL/GenBank/DDBJ whole genome shotgun (WGS) entry which is preliminary data.</text>
</comment>
<dbReference type="GO" id="GO:0016787">
    <property type="term" value="F:hydrolase activity"/>
    <property type="evidence" value="ECO:0007669"/>
    <property type="project" value="UniProtKB-KW"/>
</dbReference>
<dbReference type="EMBL" id="JANJYJ010000005">
    <property type="protein sequence ID" value="KAK3211141.1"/>
    <property type="molecule type" value="Genomic_DNA"/>
</dbReference>
<proteinExistence type="inferred from homology"/>
<dbReference type="PANTHER" id="PTHR45786">
    <property type="entry name" value="DNA BINDING PROTEIN-LIKE"/>
    <property type="match status" value="1"/>
</dbReference>
<dbReference type="GO" id="GO:0005524">
    <property type="term" value="F:ATP binding"/>
    <property type="evidence" value="ECO:0007669"/>
    <property type="project" value="UniProtKB-KW"/>
</dbReference>
<dbReference type="AlphaFoldDB" id="A0AAE0ACK3"/>
<comment type="cofactor">
    <cofactor evidence="1">
        <name>Mg(2+)</name>
        <dbReference type="ChEBI" id="CHEBI:18420"/>
    </cofactor>
</comment>
<keyword evidence="4" id="KW-1185">Reference proteome</keyword>
<dbReference type="Pfam" id="PF05970">
    <property type="entry name" value="PIF1"/>
    <property type="match status" value="1"/>
</dbReference>
<dbReference type="GO" id="GO:0006310">
    <property type="term" value="P:DNA recombination"/>
    <property type="evidence" value="ECO:0007669"/>
    <property type="project" value="UniProtKB-KW"/>
</dbReference>
<evidence type="ECO:0000313" key="3">
    <source>
        <dbReference type="EMBL" id="KAK3211141.1"/>
    </source>
</evidence>
<dbReference type="Proteomes" id="UP001281410">
    <property type="component" value="Unassembled WGS sequence"/>
</dbReference>
<dbReference type="GO" id="GO:0000723">
    <property type="term" value="P:telomere maintenance"/>
    <property type="evidence" value="ECO:0007669"/>
    <property type="project" value="InterPro"/>
</dbReference>
<dbReference type="GO" id="GO:0043139">
    <property type="term" value="F:5'-3' DNA helicase activity"/>
    <property type="evidence" value="ECO:0007669"/>
    <property type="project" value="UniProtKB-EC"/>
</dbReference>
<dbReference type="SUPFAM" id="SSF52540">
    <property type="entry name" value="P-loop containing nucleoside triphosphate hydrolases"/>
    <property type="match status" value="1"/>
</dbReference>
<dbReference type="InterPro" id="IPR027417">
    <property type="entry name" value="P-loop_NTPase"/>
</dbReference>
<keyword evidence="1" id="KW-0227">DNA damage</keyword>
<keyword evidence="1" id="KW-0378">Hydrolase</keyword>
<keyword evidence="1" id="KW-0347">Helicase</keyword>
<name>A0AAE0ACK3_9ROSI</name>
<dbReference type="GO" id="GO:0006281">
    <property type="term" value="P:DNA repair"/>
    <property type="evidence" value="ECO:0007669"/>
    <property type="project" value="UniProtKB-KW"/>
</dbReference>
<organism evidence="3 4">
    <name type="scientific">Dipteronia sinensis</name>
    <dbReference type="NCBI Taxonomy" id="43782"/>
    <lineage>
        <taxon>Eukaryota</taxon>
        <taxon>Viridiplantae</taxon>
        <taxon>Streptophyta</taxon>
        <taxon>Embryophyta</taxon>
        <taxon>Tracheophyta</taxon>
        <taxon>Spermatophyta</taxon>
        <taxon>Magnoliopsida</taxon>
        <taxon>eudicotyledons</taxon>
        <taxon>Gunneridae</taxon>
        <taxon>Pentapetalae</taxon>
        <taxon>rosids</taxon>
        <taxon>malvids</taxon>
        <taxon>Sapindales</taxon>
        <taxon>Sapindaceae</taxon>
        <taxon>Hippocastanoideae</taxon>
        <taxon>Acereae</taxon>
        <taxon>Dipteronia</taxon>
    </lineage>
</organism>
<gene>
    <name evidence="3" type="ORF">Dsin_015847</name>
</gene>
<keyword evidence="1" id="KW-0547">Nucleotide-binding</keyword>
<reference evidence="3" key="1">
    <citation type="journal article" date="2023" name="Plant J.">
        <title>Genome sequences and population genomics provide insights into the demographic history, inbreeding, and mutation load of two 'living fossil' tree species of Dipteronia.</title>
        <authorList>
            <person name="Feng Y."/>
            <person name="Comes H.P."/>
            <person name="Chen J."/>
            <person name="Zhu S."/>
            <person name="Lu R."/>
            <person name="Zhang X."/>
            <person name="Li P."/>
            <person name="Qiu J."/>
            <person name="Olsen K.M."/>
            <person name="Qiu Y."/>
        </authorList>
    </citation>
    <scope>NUCLEOTIDE SEQUENCE</scope>
    <source>
        <strain evidence="3">NBL</strain>
    </source>
</reference>
<keyword evidence="1" id="KW-0234">DNA repair</keyword>
<keyword evidence="1" id="KW-0067">ATP-binding</keyword>
<sequence>MLTGISVEPWNFGPPKHVCQQCGAIVWYEERKDKSKATSNPKYSLCCKDGKIRLPILKDAPPFLKSILSYDGGSRSTKFKENIRGYNSIFSFTSTGAKVDNSINVGGGPYVYRISGQNHHLIGSLLPVTGEKPKFAQLYIYDTENEVMNRLKALSGENVLSSRLELDIVSELVKMFDECNDLAKVFRMARDRFRASEFVPIRLRLIRNRSNDPNVYNLPTTSEVAALIVGDLDDNVMRDIIVEHKTDGLQRISELHLSFMAMQYPLILSYGEDGFQLGIKLSFHLPEENVVTFRDTDYLDNVVNKIKVEKTMFTQWMEANTKYEDARELSYADFPTKWENNWNLLSEDILYRQQRLLNFPELRLTEAQLKNHALYEIEKILEKNNRSLKDFPPLPLPNRDSIHDDNNRLLTEELSHDIQRLIMEHKEMHSGLNVQQMHVFNIIVQSVIEKKGGLYFVYGTGGTGKTYWKGRSVLLLPHQELHLYYYQVVELHIQGFQYQLT</sequence>
<dbReference type="InterPro" id="IPR010285">
    <property type="entry name" value="DNA_helicase_pif1-like_DEAD"/>
</dbReference>
<dbReference type="PANTHER" id="PTHR45786:SF74">
    <property type="entry name" value="ATP-DEPENDENT DNA HELICASE"/>
    <property type="match status" value="1"/>
</dbReference>
<comment type="similarity">
    <text evidence="1">Belongs to the helicase family.</text>
</comment>
<accession>A0AAE0ACK3</accession>
<comment type="catalytic activity">
    <reaction evidence="1">
        <text>ATP + H2O = ADP + phosphate + H(+)</text>
        <dbReference type="Rhea" id="RHEA:13065"/>
        <dbReference type="ChEBI" id="CHEBI:15377"/>
        <dbReference type="ChEBI" id="CHEBI:15378"/>
        <dbReference type="ChEBI" id="CHEBI:30616"/>
        <dbReference type="ChEBI" id="CHEBI:43474"/>
        <dbReference type="ChEBI" id="CHEBI:456216"/>
        <dbReference type="EC" id="5.6.2.3"/>
    </reaction>
</comment>
<protein>
    <recommendedName>
        <fullName evidence="1">ATP-dependent DNA helicase</fullName>
        <ecNumber evidence="1">5.6.2.3</ecNumber>
    </recommendedName>
</protein>
<evidence type="ECO:0000313" key="4">
    <source>
        <dbReference type="Proteomes" id="UP001281410"/>
    </source>
</evidence>
<evidence type="ECO:0000259" key="2">
    <source>
        <dbReference type="Pfam" id="PF05970"/>
    </source>
</evidence>
<keyword evidence="1" id="KW-0233">DNA recombination</keyword>
<feature type="domain" description="DNA helicase Pif1-like DEAD-box helicase" evidence="2">
    <location>
        <begin position="432"/>
        <end position="468"/>
    </location>
</feature>
<evidence type="ECO:0000256" key="1">
    <source>
        <dbReference type="RuleBase" id="RU363044"/>
    </source>
</evidence>